<dbReference type="EMBL" id="JBBUTH010000009">
    <property type="protein sequence ID" value="MEK8052502.1"/>
    <property type="molecule type" value="Genomic_DNA"/>
</dbReference>
<keyword evidence="3" id="KW-0732">Signal</keyword>
<evidence type="ECO:0000256" key="2">
    <source>
        <dbReference type="ARBA" id="ARBA00022723"/>
    </source>
</evidence>
<evidence type="ECO:0000259" key="4">
    <source>
        <dbReference type="Pfam" id="PF07731"/>
    </source>
</evidence>
<dbReference type="Proteomes" id="UP001365405">
    <property type="component" value="Unassembled WGS sequence"/>
</dbReference>
<organism evidence="5 6">
    <name type="scientific">Pseudaquabacterium inlustre</name>
    <dbReference type="NCBI Taxonomy" id="2984192"/>
    <lineage>
        <taxon>Bacteria</taxon>
        <taxon>Pseudomonadati</taxon>
        <taxon>Pseudomonadota</taxon>
        <taxon>Betaproteobacteria</taxon>
        <taxon>Burkholderiales</taxon>
        <taxon>Sphaerotilaceae</taxon>
        <taxon>Pseudaquabacterium</taxon>
    </lineage>
</organism>
<sequence>MRHRARNPYRPTRLALGVAAVLALAASAALARPAGTVVADVVALDQPYVYNRFGSYNPYGMVYALRSDVINIDSGLALDNGGAAVPCRVALRGDKRPRPLVLRANVGDKLEVNFTNLLCEAAPAAGADRPLTRIASMMFNGLRHDLAAPGYNGFDPRLTGMAGIEPGQSITYRLLAEREGASTLYDNGAPAGGQADGGSSVLGLYGVVNVEPTGSDSYRSQVSAPVMAEARRQAAAGRFIHYEATDPTGTLTGQAGRPLLNMVQSIGTNRWRLLSSDLNAIIQNQAVQADSYQPTNENWFREFTVVLQDELKTVQAFGAAFDHEGAGVGARDGFGINYGASGIGAIVAANRAGVGPAAQCVECAWEEFFLTSWANGDPAMVVRRDAQGKAQALFPDDPGNVHHAYLGDPVKFRTVQGGVKETHVFHLHAHQWFAQQGGATQSSYLDSQTIGPRQAQTYDIAYLGGNRNLSVGDSIFHCHMYPHFAQGMWGLWRNHDVFEDGTRTLPDGELGPGTDPRTGQARAGALSPALVPIRNRPLPPMPTYGDSGTPGYPFFVAASPGHRPPQPPMDLTADTQLGATGIGRHVVQAGQRVLGAGAAAGDMSSVITVADIQLLPEAGTPLERAAMAFHARLGVNSTTPDGAAASFALNGRPPVPGAPFADPCPANAPLRRYDVSAIEMQLVVNKAGWHDKQARINVLSSEVAQYEGLKRPAEPFFFRAHSGECIEFRHTNRLPVKLQKDDFQAKVPTDIIGQHIHLVKFDVMSSDGGANGFNYEDGTFARDAVIERVEAVRAGAGRLSRRNADGTVTDLTAQRAQVLPEPANVAYPTSIQRWWADELFDGAGKDRTLRTVFTHDHFQASNIQQHGFYAALVVEPKGSTWLKPDGTPLTGGVGAQAIITGATDSATHPEYREYLLASADFALLYKADGVTPIDPPAKPELLSAAHHNPYLVNYKNEPIPLRLAAGGEASGLYADARGDTSNVFSSEVHGDPFTPIFRAYEGDRAQFRLIHGAQEVQHSFTVHNQRWRRQVSDPKSPYVGAQELGISEHMEMDVGVLPNVTGGAKVNDYLYHYGSTDALWNGAWGLLRVYNRQDALDPVTGTLIGGTLKPLGTNLVSSLQKTLTGVLGSTGTLVGGLLGQATTTLGLNGCPSDARARQVDIEVWAARDLLPGGTLSYNDAAGIHDPTALMYVPASHVAALRAGTRRPEPLVMRANAGDCLTVRLSNRLPADQPVPDLPGDAPMPGIVSLNADQLRPSPHVGMHATLVSYDPRTSDGARVGRNPSTLVAPGQTRTMTWYLGKLNFDMLNGTFKGGEPIEFGAVPLRAMGDVVEHGAQGMVGTLVVEPAGATWWNEAGTVAGDGFGRSALIKLGSSTTASATSSLSAAGTVISAGVTATSTRNGGANSFIEHVLTVQDGLNLRLRSGAGGAGEIPQHYVGDDSYDFGERAVSYGTSPLWSRIDFAAQGAGCTAASVIADDINPCRLPPTLMLDDDARLPAGLRGRPLATPVLGAKAGDAVRLRVVQPDGRARQHSFRVAGHSYADMGIEAFVNPGASLVTVGKGITANLYNGAQRGYWLYSDGPNTMVNTGVWGLFKVD</sequence>
<keyword evidence="2" id="KW-0479">Metal-binding</keyword>
<dbReference type="PROSITE" id="PS00080">
    <property type="entry name" value="MULTICOPPER_OXIDASE2"/>
    <property type="match status" value="1"/>
</dbReference>
<comment type="caution">
    <text evidence="5">The sequence shown here is derived from an EMBL/GenBank/DDBJ whole genome shotgun (WGS) entry which is preliminary data.</text>
</comment>
<keyword evidence="6" id="KW-1185">Reference proteome</keyword>
<accession>A0ABU9CPM6</accession>
<name>A0ABU9CPM6_9BURK</name>
<dbReference type="InterPro" id="IPR011706">
    <property type="entry name" value="Cu-oxidase_C"/>
</dbReference>
<dbReference type="InterPro" id="IPR002355">
    <property type="entry name" value="Cu_oxidase_Cu_BS"/>
</dbReference>
<evidence type="ECO:0000313" key="5">
    <source>
        <dbReference type="EMBL" id="MEK8052502.1"/>
    </source>
</evidence>
<dbReference type="SUPFAM" id="SSF49503">
    <property type="entry name" value="Cupredoxins"/>
    <property type="match status" value="4"/>
</dbReference>
<proteinExistence type="predicted"/>
<dbReference type="RefSeq" id="WP_341412208.1">
    <property type="nucleotide sequence ID" value="NZ_JBBUTH010000009.1"/>
</dbReference>
<dbReference type="InterPro" id="IPR008972">
    <property type="entry name" value="Cupredoxin"/>
</dbReference>
<gene>
    <name evidence="5" type="ORF">AACH10_19775</name>
</gene>
<dbReference type="Pfam" id="PF07731">
    <property type="entry name" value="Cu-oxidase_2"/>
    <property type="match status" value="1"/>
</dbReference>
<evidence type="ECO:0000256" key="1">
    <source>
        <dbReference type="ARBA" id="ARBA00004418"/>
    </source>
</evidence>
<feature type="domain" description="Plastocyanin-like" evidence="4">
    <location>
        <begin position="397"/>
        <end position="490"/>
    </location>
</feature>
<protein>
    <submittedName>
        <fullName evidence="5">Multicopper oxidase domain-containing protein</fullName>
    </submittedName>
</protein>
<comment type="subcellular location">
    <subcellularLocation>
        <location evidence="1">Periplasm</location>
    </subcellularLocation>
</comment>
<feature type="signal peptide" evidence="3">
    <location>
        <begin position="1"/>
        <end position="31"/>
    </location>
</feature>
<evidence type="ECO:0000313" key="6">
    <source>
        <dbReference type="Proteomes" id="UP001365405"/>
    </source>
</evidence>
<evidence type="ECO:0000256" key="3">
    <source>
        <dbReference type="SAM" id="SignalP"/>
    </source>
</evidence>
<dbReference type="Gene3D" id="2.60.40.420">
    <property type="entry name" value="Cupredoxins - blue copper proteins"/>
    <property type="match status" value="4"/>
</dbReference>
<reference evidence="5 6" key="1">
    <citation type="submission" date="2024-04" db="EMBL/GenBank/DDBJ databases">
        <title>Novel species of the genus Ideonella isolated from streams.</title>
        <authorList>
            <person name="Lu H."/>
        </authorList>
    </citation>
    <scope>NUCLEOTIDE SEQUENCE [LARGE SCALE GENOMIC DNA]</scope>
    <source>
        <strain evidence="5 6">DXS22W</strain>
    </source>
</reference>
<feature type="chain" id="PRO_5047417521" evidence="3">
    <location>
        <begin position="32"/>
        <end position="1597"/>
    </location>
</feature>